<evidence type="ECO:0000313" key="10">
    <source>
        <dbReference type="Proteomes" id="UP000007954"/>
    </source>
</evidence>
<dbReference type="InterPro" id="IPR045621">
    <property type="entry name" value="BPD_transp_1_N"/>
</dbReference>
<feature type="transmembrane region" description="Helical" evidence="7">
    <location>
        <begin position="298"/>
        <end position="322"/>
    </location>
</feature>
<protein>
    <submittedName>
        <fullName evidence="9">ABC-type transport system permease protein (Probable substrate dipeptide/oligopeptide)</fullName>
    </submittedName>
</protein>
<evidence type="ECO:0000256" key="4">
    <source>
        <dbReference type="ARBA" id="ARBA00022692"/>
    </source>
</evidence>
<evidence type="ECO:0000259" key="8">
    <source>
        <dbReference type="PROSITE" id="PS50928"/>
    </source>
</evidence>
<feature type="transmembrane region" description="Helical" evidence="7">
    <location>
        <begin position="105"/>
        <end position="126"/>
    </location>
</feature>
<organism evidence="9 10">
    <name type="scientific">Haloquadratum walsbyi (strain DSM 16854 / JCM 12705 / C23)</name>
    <dbReference type="NCBI Taxonomy" id="768065"/>
    <lineage>
        <taxon>Archaea</taxon>
        <taxon>Methanobacteriati</taxon>
        <taxon>Methanobacteriota</taxon>
        <taxon>Stenosarchaea group</taxon>
        <taxon>Halobacteria</taxon>
        <taxon>Halobacteriales</taxon>
        <taxon>Haloferacaceae</taxon>
        <taxon>Haloquadratum</taxon>
    </lineage>
</organism>
<dbReference type="PANTHER" id="PTHR43163:SF6">
    <property type="entry name" value="DIPEPTIDE TRANSPORT SYSTEM PERMEASE PROTEIN DPPB-RELATED"/>
    <property type="match status" value="1"/>
</dbReference>
<feature type="transmembrane region" description="Helical" evidence="7">
    <location>
        <begin position="258"/>
        <end position="278"/>
    </location>
</feature>
<dbReference type="GO" id="GO:0055085">
    <property type="term" value="P:transmembrane transport"/>
    <property type="evidence" value="ECO:0007669"/>
    <property type="project" value="InterPro"/>
</dbReference>
<comment type="similarity">
    <text evidence="7">Belongs to the binding-protein-dependent transport system permease family.</text>
</comment>
<keyword evidence="4 7" id="KW-0812">Transmembrane</keyword>
<evidence type="ECO:0000256" key="7">
    <source>
        <dbReference type="RuleBase" id="RU363032"/>
    </source>
</evidence>
<keyword evidence="5 7" id="KW-1133">Transmembrane helix</keyword>
<dbReference type="KEGG" id="hwc:Hqrw_1344"/>
<evidence type="ECO:0000256" key="3">
    <source>
        <dbReference type="ARBA" id="ARBA00022475"/>
    </source>
</evidence>
<proteinExistence type="inferred from homology"/>
<dbReference type="Proteomes" id="UP000007954">
    <property type="component" value="Chromosome"/>
</dbReference>
<evidence type="ECO:0000256" key="1">
    <source>
        <dbReference type="ARBA" id="ARBA00004651"/>
    </source>
</evidence>
<dbReference type="OrthoDB" id="44105at2157"/>
<keyword evidence="3" id="KW-1003">Cell membrane</keyword>
<name>G0LHR4_HALWC</name>
<dbReference type="InterPro" id="IPR035906">
    <property type="entry name" value="MetI-like_sf"/>
</dbReference>
<dbReference type="CDD" id="cd06261">
    <property type="entry name" value="TM_PBP2"/>
    <property type="match status" value="1"/>
</dbReference>
<reference evidence="9 10" key="1">
    <citation type="journal article" date="2011" name="PLoS ONE">
        <title>Haloquadratum walsbyi: limited diversity in a global pond.</title>
        <authorList>
            <person name="Dyall-Smith M."/>
            <person name="Pfeiffer F."/>
            <person name="Klee K."/>
            <person name="Palm P."/>
            <person name="Gross K."/>
            <person name="Schuster S.C."/>
            <person name="Rampp M."/>
            <person name="Oesterhelt D."/>
        </authorList>
    </citation>
    <scope>NUCLEOTIDE SEQUENCE [LARGE SCALE GENOMIC DNA]</scope>
    <source>
        <strain evidence="10">DSM 16854 / JCM 12705 / C23</strain>
    </source>
</reference>
<dbReference type="EMBL" id="FR746099">
    <property type="protein sequence ID" value="CCC39302.1"/>
    <property type="molecule type" value="Genomic_DNA"/>
</dbReference>
<dbReference type="SUPFAM" id="SSF161098">
    <property type="entry name" value="MetI-like"/>
    <property type="match status" value="1"/>
</dbReference>
<comment type="subcellular location">
    <subcellularLocation>
        <location evidence="1 7">Cell membrane</location>
        <topology evidence="1 7">Multi-pass membrane protein</topology>
    </subcellularLocation>
</comment>
<sequence length="335" mass="36145">MGYSRFLLKRASQGVVVIWGVVTVVFTLRYITPGSPVTFIAPLDASQALREEIAMEYGLNRPLYVQYIEYVVGLLPPNIDMGQSFAAGTSVSSQVFAALPRSLELAVAATIVAVALSIPLGVISATNRHEPTDYAATTFSLVGISTPNFWLGLMLTLLLAVQFDIFPTGGMARVNGTPLLLVDALRYLLSGRPQVMLRWLSHITLPAVTLGTYFTALVTRLTRSGMLDELGKQYITALRAKGTPETLVRFRHALKNTLVPIVTVLGLQLGTLIGGAVITERVFAWPGLGSLLIDAINARQWVILQGCLVVVGAGFVIVNTVVDAIYAYLNPEVTV</sequence>
<dbReference type="RefSeq" id="WP_014555197.1">
    <property type="nucleotide sequence ID" value="NC_017459.1"/>
</dbReference>
<evidence type="ECO:0000256" key="2">
    <source>
        <dbReference type="ARBA" id="ARBA00022448"/>
    </source>
</evidence>
<gene>
    <name evidence="9" type="primary">dppB1</name>
    <name evidence="9" type="ordered locus">Hqrw_1344</name>
</gene>
<evidence type="ECO:0000313" key="9">
    <source>
        <dbReference type="EMBL" id="CCC39302.1"/>
    </source>
</evidence>
<keyword evidence="6 7" id="KW-0472">Membrane</keyword>
<accession>G0LHR4</accession>
<feature type="transmembrane region" description="Helical" evidence="7">
    <location>
        <begin position="138"/>
        <end position="161"/>
    </location>
</feature>
<dbReference type="GeneID" id="12445987"/>
<dbReference type="HOGENOM" id="CLU_036879_0_0_2"/>
<dbReference type="PANTHER" id="PTHR43163">
    <property type="entry name" value="DIPEPTIDE TRANSPORT SYSTEM PERMEASE PROTEIN DPPB-RELATED"/>
    <property type="match status" value="1"/>
</dbReference>
<feature type="transmembrane region" description="Helical" evidence="7">
    <location>
        <begin position="12"/>
        <end position="31"/>
    </location>
</feature>
<evidence type="ECO:0000256" key="6">
    <source>
        <dbReference type="ARBA" id="ARBA00023136"/>
    </source>
</evidence>
<feature type="domain" description="ABC transmembrane type-1" evidence="8">
    <location>
        <begin position="99"/>
        <end position="326"/>
    </location>
</feature>
<dbReference type="GO" id="GO:0005886">
    <property type="term" value="C:plasma membrane"/>
    <property type="evidence" value="ECO:0007669"/>
    <property type="project" value="UniProtKB-SubCell"/>
</dbReference>
<dbReference type="Pfam" id="PF00528">
    <property type="entry name" value="BPD_transp_1"/>
    <property type="match status" value="1"/>
</dbReference>
<dbReference type="PROSITE" id="PS50928">
    <property type="entry name" value="ABC_TM1"/>
    <property type="match status" value="1"/>
</dbReference>
<feature type="transmembrane region" description="Helical" evidence="7">
    <location>
        <begin position="199"/>
        <end position="218"/>
    </location>
</feature>
<keyword evidence="2 7" id="KW-0813">Transport</keyword>
<dbReference type="AlphaFoldDB" id="G0LHR4"/>
<dbReference type="Pfam" id="PF19300">
    <property type="entry name" value="BPD_transp_1_N"/>
    <property type="match status" value="1"/>
</dbReference>
<dbReference type="InterPro" id="IPR000515">
    <property type="entry name" value="MetI-like"/>
</dbReference>
<evidence type="ECO:0000256" key="5">
    <source>
        <dbReference type="ARBA" id="ARBA00022989"/>
    </source>
</evidence>
<dbReference type="Gene3D" id="1.10.3720.10">
    <property type="entry name" value="MetI-like"/>
    <property type="match status" value="1"/>
</dbReference>